<dbReference type="InterPro" id="IPR011042">
    <property type="entry name" value="6-blade_b-propeller_TolB-like"/>
</dbReference>
<dbReference type="Gene3D" id="2.120.10.30">
    <property type="entry name" value="TolB, C-terminal domain"/>
    <property type="match status" value="1"/>
</dbReference>
<reference evidence="3 4" key="1">
    <citation type="submission" date="2019-03" db="EMBL/GenBank/DDBJ databases">
        <title>Genomic Encyclopedia of Type Strains, Phase IV (KMG-IV): sequencing the most valuable type-strain genomes for metagenomic binning, comparative biology and taxonomic classification.</title>
        <authorList>
            <person name="Goeker M."/>
        </authorList>
    </citation>
    <scope>NUCLEOTIDE SEQUENCE [LARGE SCALE GENOMIC DNA]</scope>
    <source>
        <strain evidence="3 4">DSM 21944</strain>
    </source>
</reference>
<dbReference type="RefSeq" id="WP_123520830.1">
    <property type="nucleotide sequence ID" value="NZ_JBHLWF010000013.1"/>
</dbReference>
<feature type="chain" id="PRO_5030100248" evidence="1">
    <location>
        <begin position="22"/>
        <end position="378"/>
    </location>
</feature>
<dbReference type="EMBL" id="SMAF01000002">
    <property type="protein sequence ID" value="TCT00708.1"/>
    <property type="molecule type" value="Genomic_DNA"/>
</dbReference>
<comment type="caution">
    <text evidence="3">The sequence shown here is derived from an EMBL/GenBank/DDBJ whole genome shotgun (WGS) entry which is preliminary data.</text>
</comment>
<dbReference type="OrthoDB" id="9770043at2"/>
<feature type="domain" description="Glucose/Sorbosone dehydrogenase" evidence="2">
    <location>
        <begin position="42"/>
        <end position="371"/>
    </location>
</feature>
<name>A0A4S3KRV9_9GAMM</name>
<evidence type="ECO:0000256" key="1">
    <source>
        <dbReference type="SAM" id="SignalP"/>
    </source>
</evidence>
<keyword evidence="1" id="KW-0732">Signal</keyword>
<dbReference type="Proteomes" id="UP000294599">
    <property type="component" value="Unassembled WGS sequence"/>
</dbReference>
<organism evidence="3 4">
    <name type="scientific">Pseudofulvimonas gallinarii</name>
    <dbReference type="NCBI Taxonomy" id="634155"/>
    <lineage>
        <taxon>Bacteria</taxon>
        <taxon>Pseudomonadati</taxon>
        <taxon>Pseudomonadota</taxon>
        <taxon>Gammaproteobacteria</taxon>
        <taxon>Lysobacterales</taxon>
        <taxon>Rhodanobacteraceae</taxon>
        <taxon>Pseudofulvimonas</taxon>
    </lineage>
</organism>
<gene>
    <name evidence="3" type="ORF">EDC25_10272</name>
</gene>
<dbReference type="AlphaFoldDB" id="A0A4S3KRV9"/>
<protein>
    <submittedName>
        <fullName evidence="3">Glucose/arabinose dehydrogenase</fullName>
    </submittedName>
</protein>
<dbReference type="PANTHER" id="PTHR19328:SF75">
    <property type="entry name" value="ALDOSE SUGAR DEHYDROGENASE YLII"/>
    <property type="match status" value="1"/>
</dbReference>
<dbReference type="InterPro" id="IPR011041">
    <property type="entry name" value="Quinoprot_gluc/sorb_DH_b-prop"/>
</dbReference>
<keyword evidence="4" id="KW-1185">Reference proteome</keyword>
<sequence>MRFIASIIAATFLAGPVPALAADAVHSSEKGPLRVTTVASGLQFPWSVAFMPDGRMLVTERPGRLRIVSPDGTVSDPVKGVPEVHYQGQGGLLDIALDPRFADNGVLYLSYAEKLRNGAGTAVSSARLEGDELKDVELLFRQEPKVAQGDVHFGSRLVPDGRGHLFITLGERNQRADAQRLDRHQGKVVRIFTSGLVPDDNPFTQTRDAMPEIWSYGHRNVQGAALHPVTGELWTHEHGPRGGDEINIARAGGNYGWPVITYGINYSGQPIPEAEGTEREGMEQPLHMWKPSIAPSGMAFYDHDRFPDWKGNLFVGALAFQLVARLELDGERVVHEERILLDMKKRIRDVRVGPDGFLYLLTDEADGKLLRVAIEPRA</sequence>
<accession>A0A4S3KRV9</accession>
<evidence type="ECO:0000313" key="4">
    <source>
        <dbReference type="Proteomes" id="UP000294599"/>
    </source>
</evidence>
<proteinExistence type="predicted"/>
<evidence type="ECO:0000313" key="3">
    <source>
        <dbReference type="EMBL" id="TCT00708.1"/>
    </source>
</evidence>
<dbReference type="SUPFAM" id="SSF50952">
    <property type="entry name" value="Soluble quinoprotein glucose dehydrogenase"/>
    <property type="match status" value="1"/>
</dbReference>
<evidence type="ECO:0000259" key="2">
    <source>
        <dbReference type="Pfam" id="PF07995"/>
    </source>
</evidence>
<dbReference type="PANTHER" id="PTHR19328">
    <property type="entry name" value="HEDGEHOG-INTERACTING PROTEIN"/>
    <property type="match status" value="1"/>
</dbReference>
<dbReference type="Pfam" id="PF07995">
    <property type="entry name" value="GSDH"/>
    <property type="match status" value="1"/>
</dbReference>
<dbReference type="InterPro" id="IPR012938">
    <property type="entry name" value="Glc/Sorbosone_DH"/>
</dbReference>
<feature type="signal peptide" evidence="1">
    <location>
        <begin position="1"/>
        <end position="21"/>
    </location>
</feature>